<protein>
    <submittedName>
        <fullName evidence="3">DENN (AEX3) domain containing protein</fullName>
    </submittedName>
</protein>
<dbReference type="PANTHER" id="PTHR15288">
    <property type="entry name" value="DENN DOMAIN-CONTAINING PROTEIN 2"/>
    <property type="match status" value="1"/>
</dbReference>
<keyword evidence="4" id="KW-1185">Reference proteome</keyword>
<evidence type="ECO:0000313" key="4">
    <source>
        <dbReference type="Proteomes" id="UP000011083"/>
    </source>
</evidence>
<feature type="compositionally biased region" description="Low complexity" evidence="1">
    <location>
        <begin position="363"/>
        <end position="380"/>
    </location>
</feature>
<feature type="compositionally biased region" description="Polar residues" evidence="1">
    <location>
        <begin position="340"/>
        <end position="360"/>
    </location>
</feature>
<feature type="region of interest" description="Disordered" evidence="1">
    <location>
        <begin position="1063"/>
        <end position="1082"/>
    </location>
</feature>
<dbReference type="KEGG" id="acan:ACA1_290650"/>
<dbReference type="VEuPathDB" id="AmoebaDB:ACA1_290650"/>
<feature type="compositionally biased region" description="Low complexity" evidence="1">
    <location>
        <begin position="1015"/>
        <end position="1033"/>
    </location>
</feature>
<feature type="domain" description="cDENN" evidence="2">
    <location>
        <begin position="185"/>
        <end position="740"/>
    </location>
</feature>
<dbReference type="InterPro" id="IPR001194">
    <property type="entry name" value="cDENN_dom"/>
</dbReference>
<dbReference type="RefSeq" id="XP_004368044.1">
    <property type="nucleotide sequence ID" value="XM_004367987.1"/>
</dbReference>
<name>L8HI74_ACACF</name>
<feature type="region of interest" description="Disordered" evidence="1">
    <location>
        <begin position="915"/>
        <end position="935"/>
    </location>
</feature>
<dbReference type="Pfam" id="PF02141">
    <property type="entry name" value="DENN"/>
    <property type="match status" value="1"/>
</dbReference>
<dbReference type="GeneID" id="14926337"/>
<feature type="compositionally biased region" description="Low complexity" evidence="1">
    <location>
        <begin position="915"/>
        <end position="926"/>
    </location>
</feature>
<feature type="region of interest" description="Disordered" evidence="1">
    <location>
        <begin position="490"/>
        <end position="580"/>
    </location>
</feature>
<feature type="region of interest" description="Disordered" evidence="1">
    <location>
        <begin position="445"/>
        <end position="471"/>
    </location>
</feature>
<dbReference type="InterPro" id="IPR051942">
    <property type="entry name" value="DENN_domain_containing_2"/>
</dbReference>
<accession>L8HI74</accession>
<dbReference type="OrthoDB" id="6019893at2759"/>
<dbReference type="Gene3D" id="3.30.450.200">
    <property type="match status" value="1"/>
</dbReference>
<gene>
    <name evidence="3" type="ORF">ACA1_290650</name>
</gene>
<evidence type="ECO:0000256" key="1">
    <source>
        <dbReference type="SAM" id="MobiDB-lite"/>
    </source>
</evidence>
<feature type="region of interest" description="Disordered" evidence="1">
    <location>
        <begin position="329"/>
        <end position="397"/>
    </location>
</feature>
<evidence type="ECO:0000313" key="3">
    <source>
        <dbReference type="EMBL" id="ELR25289.1"/>
    </source>
</evidence>
<dbReference type="Gene3D" id="3.40.50.11500">
    <property type="match status" value="1"/>
</dbReference>
<feature type="region of interest" description="Disordered" evidence="1">
    <location>
        <begin position="845"/>
        <end position="898"/>
    </location>
</feature>
<proteinExistence type="predicted"/>
<organism evidence="3 4">
    <name type="scientific">Acanthamoeba castellanii (strain ATCC 30010 / Neff)</name>
    <dbReference type="NCBI Taxonomy" id="1257118"/>
    <lineage>
        <taxon>Eukaryota</taxon>
        <taxon>Amoebozoa</taxon>
        <taxon>Discosea</taxon>
        <taxon>Longamoebia</taxon>
        <taxon>Centramoebida</taxon>
        <taxon>Acanthamoebidae</taxon>
        <taxon>Acanthamoeba</taxon>
    </lineage>
</organism>
<evidence type="ECO:0000259" key="2">
    <source>
        <dbReference type="SMART" id="SM00799"/>
    </source>
</evidence>
<feature type="region of interest" description="Disordered" evidence="1">
    <location>
        <begin position="777"/>
        <end position="796"/>
    </location>
</feature>
<dbReference type="EMBL" id="KB007805">
    <property type="protein sequence ID" value="ELR25289.1"/>
    <property type="molecule type" value="Genomic_DNA"/>
</dbReference>
<feature type="compositionally biased region" description="Low complexity" evidence="1">
    <location>
        <begin position="848"/>
        <end position="863"/>
    </location>
</feature>
<feature type="compositionally biased region" description="Polar residues" evidence="1">
    <location>
        <begin position="546"/>
        <end position="555"/>
    </location>
</feature>
<reference evidence="3 4" key="1">
    <citation type="journal article" date="2013" name="Genome Biol.">
        <title>Genome of Acanthamoeba castellanii highlights extensive lateral gene transfer and early evolution of tyrosine kinase signaling.</title>
        <authorList>
            <person name="Clarke M."/>
            <person name="Lohan A.J."/>
            <person name="Liu B."/>
            <person name="Lagkouvardos I."/>
            <person name="Roy S."/>
            <person name="Zafar N."/>
            <person name="Bertelli C."/>
            <person name="Schilde C."/>
            <person name="Kianianmomeni A."/>
            <person name="Burglin T.R."/>
            <person name="Frech C."/>
            <person name="Turcotte B."/>
            <person name="Kopec K.O."/>
            <person name="Synnott J.M."/>
            <person name="Choo C."/>
            <person name="Paponov I."/>
            <person name="Finkler A."/>
            <person name="Soon Heng Tan C."/>
            <person name="Hutchins A.P."/>
            <person name="Weinmeier T."/>
            <person name="Rattei T."/>
            <person name="Chu J.S."/>
            <person name="Gimenez G."/>
            <person name="Irimia M."/>
            <person name="Rigden D.J."/>
            <person name="Fitzpatrick D.A."/>
            <person name="Lorenzo-Morales J."/>
            <person name="Bateman A."/>
            <person name="Chiu C.H."/>
            <person name="Tang P."/>
            <person name="Hegemann P."/>
            <person name="Fromm H."/>
            <person name="Raoult D."/>
            <person name="Greub G."/>
            <person name="Miranda-Saavedra D."/>
            <person name="Chen N."/>
            <person name="Nash P."/>
            <person name="Ginger M.L."/>
            <person name="Horn M."/>
            <person name="Schaap P."/>
            <person name="Caler L."/>
            <person name="Loftus B."/>
        </authorList>
    </citation>
    <scope>NUCLEOTIDE SEQUENCE [LARGE SCALE GENOMIC DNA]</scope>
    <source>
        <strain evidence="3 4">Neff</strain>
    </source>
</reference>
<dbReference type="SMART" id="SM00799">
    <property type="entry name" value="DENN"/>
    <property type="match status" value="1"/>
</dbReference>
<feature type="region of interest" description="Disordered" evidence="1">
    <location>
        <begin position="1013"/>
        <end position="1043"/>
    </location>
</feature>
<feature type="compositionally biased region" description="Low complexity" evidence="1">
    <location>
        <begin position="445"/>
        <end position="456"/>
    </location>
</feature>
<dbReference type="InterPro" id="IPR043153">
    <property type="entry name" value="DENN_C"/>
</dbReference>
<feature type="compositionally biased region" description="Acidic residues" evidence="1">
    <location>
        <begin position="1066"/>
        <end position="1076"/>
    </location>
</feature>
<dbReference type="Proteomes" id="UP000011083">
    <property type="component" value="Unassembled WGS sequence"/>
</dbReference>
<sequence>MSSIDQRPKSNTLVEQRRQAAVRKIQAKRDFLNEAVRPSRKGHLFEHFIVVGWPPSVRVNPKVPPQQQLAAPTILYKAQEDSKRSSLVEDAVVHFCFPNKPWIQPRSTAKSSEKLEQKILFPIDDLSNSEHSYIFLMTGDGQFLYGVCVSQEELLSPIDKPSFMRGPAYSPPDGLSKEDLEYDMAAPRVYCFITRFPFFQLHFNMLYHLLELERKNNASATVRREQYIARKKRERSVAVAKSDGDMNSKWFSNLGSWFSKKNKGQAGSPSGTPRKSLVVPTLRVSATPPPTEEWKVTGGDESLISVPRAMRAKSVESMDAMKERLHDFHSAIGGGGSGGQTSLYSPGRSRTVTETTQTAPFRSPSSSSSSNQPAVDNNATGSGGADGGDDEQKKKASEDMIKRLQSHHAAIIQAQAKKSREKKLKTKEEYDEKIHRIIESVHHAQQPLPQQSQPNQVTPPPARLGHRRNRSDVSAIMRNTAIARESLLETIEETTEEPTTTTTPGSGGHKEGGGSRAAMTTPPTKRRSAMLTLSPGERKARRSSALIKNQSFMQQQEEEGEEDEEGETEGETEDDEAARVRQRNKVLDVLNEYYATEAKSLESFAAKLPRNRRKQGKLYVTPKGEEEKAIAEWCLPSLLRLVSLEHFTILLRALVLEFKVVVISKNLGILANVVYASPTLSVIALLRPLMWQGPFIPILPSNMDECVESPVPFIIGVQKLDADREAIVRSDCLVLDVENDALTLPSYHLPNLPKERELADKLAPWYDKIFTSERDKAKERRDHILMPSKTSKKEARATQEIMQIVQRYHEELISEVVNYAHIYAIATSVPASILPDIPATTPQRKRAAAAVPVPSPGSSKGSAIGVATPQRRHPRSAHASPASHQASPPAFGYPSWSDSQPVASTNAMISRRASTFATTAASQQQHQRPHCSSWARPLNDELISSLSQRRASLAPGTSSSLASLPPLSSIGALSIDLPRVVDVHRTRGGRSSFGGNRDLLSTMPARLIATADSMPLLPSPGSTPGSSRRPTTSAAAQTQRGGIGAAPRFLSLSTSALPGLHSVFADDSDDDGDEEEYTHRPRSFSLSALSSLTEEEKDELASTPLQLHTSSAFFLLNSARTTPTRRYRPFDAAPSRRGEDSDDECDGDEANRRAGEQPELKLTLTPMTPLFGSSLPQLSATTFLFSAHEQLEQLIALFPLNYQNFMRTFLFTQLWTVYTDELDRIFAERRSQISLDQLLKEKRSNMSKSDGALDEEEDAESDQAINFVTPRNAAKFSEEIRNLMAYEDGQLQSAQSLLQIFEKTPEEEAALDDILLHSSRRLTILSKALDSINLLLRSPSAS</sequence>
<feature type="region of interest" description="Disordered" evidence="1">
    <location>
        <begin position="1125"/>
        <end position="1157"/>
    </location>
</feature>
<feature type="compositionally biased region" description="Acidic residues" evidence="1">
    <location>
        <begin position="556"/>
        <end position="576"/>
    </location>
</feature>
<dbReference type="PANTHER" id="PTHR15288:SF20">
    <property type="entry name" value="UDENN DOMAIN-CONTAINING PROTEIN"/>
    <property type="match status" value="1"/>
</dbReference>
<feature type="compositionally biased region" description="Low complexity" evidence="1">
    <location>
        <begin position="877"/>
        <end position="890"/>
    </location>
</feature>